<organism evidence="4 5">
    <name type="scientific">Batrachochytrium salamandrivorans</name>
    <dbReference type="NCBI Taxonomy" id="1357716"/>
    <lineage>
        <taxon>Eukaryota</taxon>
        <taxon>Fungi</taxon>
        <taxon>Fungi incertae sedis</taxon>
        <taxon>Chytridiomycota</taxon>
        <taxon>Chytridiomycota incertae sedis</taxon>
        <taxon>Chytridiomycetes</taxon>
        <taxon>Rhizophydiales</taxon>
        <taxon>Rhizophydiales incertae sedis</taxon>
        <taxon>Batrachochytrium</taxon>
    </lineage>
</organism>
<feature type="compositionally biased region" description="Basic residues" evidence="2">
    <location>
        <begin position="195"/>
        <end position="212"/>
    </location>
</feature>
<evidence type="ECO:0000313" key="5">
    <source>
        <dbReference type="Proteomes" id="UP001648503"/>
    </source>
</evidence>
<dbReference type="InterPro" id="IPR002483">
    <property type="entry name" value="PWI_dom"/>
</dbReference>
<feature type="compositionally biased region" description="Basic and acidic residues" evidence="2">
    <location>
        <begin position="257"/>
        <end position="345"/>
    </location>
</feature>
<comment type="caution">
    <text evidence="4">The sequence shown here is derived from an EMBL/GenBank/DDBJ whole genome shotgun (WGS) entry which is preliminary data.</text>
</comment>
<sequence>MNFKGASAEQDVRFGNKNRKLLKSIQFPACFSQKVDFKKVQFKTIRPWIAKKVVEALGFEDDVVIEFAFGLLETETDPRQIQIKLTGFLEVKTPKFMEDLWNLLLSAQASPTGIPKEFLDSKMEDIRKKRELNDKLTAEIRVRRERDALERLENKQEVKSLPLGSGNDQPVEHGRPHVVQDKPFKFDAMPVHSRHEARHPRSRSRSRSRSGSRSRNLGSRGRDRDHDRDQKYMRSAGSTRDNRRTHGRSNSRHRSPRREMDLDSRRSFTEGNDGREPSTRSTHESRPSGDRGIRRDAGYDSSHRRYRDGIRDVDRHRHSASRERSRRNDRSRSRSVDRSRQRQSRDYSSSELSDSGKSSNGSRQHRRHKHKTGRSRVSKRESDGKHGRSPKRNRKPSHNHDGSISHPSFDSESAHSRSLSSRSLQPSSPVHHDKPKVGLS</sequence>
<name>A0ABQ8EVY4_9FUNG</name>
<dbReference type="EMBL" id="JAFCIX010000560">
    <property type="protein sequence ID" value="KAH6587435.1"/>
    <property type="molecule type" value="Genomic_DNA"/>
</dbReference>
<feature type="compositionally biased region" description="Low complexity" evidence="2">
    <location>
        <begin position="416"/>
        <end position="429"/>
    </location>
</feature>
<dbReference type="Pfam" id="PF01480">
    <property type="entry name" value="PWI"/>
    <property type="match status" value="1"/>
</dbReference>
<evidence type="ECO:0000313" key="4">
    <source>
        <dbReference type="EMBL" id="KAH6587435.1"/>
    </source>
</evidence>
<dbReference type="PANTHER" id="PTHR23148">
    <property type="entry name" value="SERINE/ARGININE REGULATED NUCLEAR MATRIX PROTEIN"/>
    <property type="match status" value="1"/>
</dbReference>
<dbReference type="SUPFAM" id="SSF101233">
    <property type="entry name" value="PWI domain"/>
    <property type="match status" value="1"/>
</dbReference>
<feature type="compositionally biased region" description="Basic residues" evidence="2">
    <location>
        <begin position="243"/>
        <end position="256"/>
    </location>
</feature>
<dbReference type="PANTHER" id="PTHR23148:SF0">
    <property type="entry name" value="SERINE_ARGININE REPETITIVE MATRIX PROTEIN 1"/>
    <property type="match status" value="1"/>
</dbReference>
<dbReference type="Gene3D" id="1.20.1390.10">
    <property type="entry name" value="PWI domain"/>
    <property type="match status" value="1"/>
</dbReference>
<feature type="domain" description="PWI" evidence="3">
    <location>
        <begin position="24"/>
        <end position="121"/>
    </location>
</feature>
<proteinExistence type="predicted"/>
<accession>A0ABQ8EVY4</accession>
<feature type="compositionally biased region" description="Basic residues" evidence="2">
    <location>
        <begin position="387"/>
        <end position="397"/>
    </location>
</feature>
<feature type="compositionally biased region" description="Basic and acidic residues" evidence="2">
    <location>
        <begin position="430"/>
        <end position="440"/>
    </location>
</feature>
<feature type="compositionally biased region" description="Basic and acidic residues" evidence="2">
    <location>
        <begin position="220"/>
        <end position="232"/>
    </location>
</feature>
<dbReference type="SMART" id="SM00311">
    <property type="entry name" value="PWI"/>
    <property type="match status" value="1"/>
</dbReference>
<dbReference type="InterPro" id="IPR036483">
    <property type="entry name" value="PWI_dom_sf"/>
</dbReference>
<keyword evidence="1" id="KW-0507">mRNA processing</keyword>
<gene>
    <name evidence="4" type="ORF">BASA50_011377</name>
</gene>
<evidence type="ECO:0000256" key="2">
    <source>
        <dbReference type="SAM" id="MobiDB-lite"/>
    </source>
</evidence>
<evidence type="ECO:0000256" key="1">
    <source>
        <dbReference type="ARBA" id="ARBA00022664"/>
    </source>
</evidence>
<keyword evidence="5" id="KW-1185">Reference proteome</keyword>
<evidence type="ECO:0000259" key="3">
    <source>
        <dbReference type="PROSITE" id="PS51025"/>
    </source>
</evidence>
<reference evidence="4 5" key="1">
    <citation type="submission" date="2021-02" db="EMBL/GenBank/DDBJ databases">
        <title>Variation within the Batrachochytrium salamandrivorans European outbreak.</title>
        <authorList>
            <person name="Kelly M."/>
            <person name="Pasmans F."/>
            <person name="Shea T.P."/>
            <person name="Munoz J.F."/>
            <person name="Carranza S."/>
            <person name="Cuomo C.A."/>
            <person name="Martel A."/>
        </authorList>
    </citation>
    <scope>NUCLEOTIDE SEQUENCE [LARGE SCALE GENOMIC DNA]</scope>
    <source>
        <strain evidence="4 5">AMFP18/2</strain>
    </source>
</reference>
<feature type="region of interest" description="Disordered" evidence="2">
    <location>
        <begin position="189"/>
        <end position="440"/>
    </location>
</feature>
<dbReference type="Proteomes" id="UP001648503">
    <property type="component" value="Unassembled WGS sequence"/>
</dbReference>
<feature type="compositionally biased region" description="Basic residues" evidence="2">
    <location>
        <begin position="363"/>
        <end position="377"/>
    </location>
</feature>
<dbReference type="PROSITE" id="PS51025">
    <property type="entry name" value="PWI"/>
    <property type="match status" value="1"/>
</dbReference>
<protein>
    <recommendedName>
        <fullName evidence="3">PWI domain-containing protein</fullName>
    </recommendedName>
</protein>
<feature type="region of interest" description="Disordered" evidence="2">
    <location>
        <begin position="153"/>
        <end position="176"/>
    </location>
</feature>
<dbReference type="InterPro" id="IPR052225">
    <property type="entry name" value="Ser/Arg_repetitive_matrix"/>
</dbReference>
<feature type="compositionally biased region" description="Low complexity" evidence="2">
    <location>
        <begin position="346"/>
        <end position="362"/>
    </location>
</feature>